<evidence type="ECO:0000313" key="2">
    <source>
        <dbReference type="EMBL" id="MBA2840877.1"/>
    </source>
</evidence>
<name>A0A7J9NJM6_METMI</name>
<dbReference type="EMBL" id="JACDUI010000002">
    <property type="protein sequence ID" value="MBA2840877.1"/>
    <property type="molecule type" value="Genomic_DNA"/>
</dbReference>
<keyword evidence="1" id="KW-0472">Membrane</keyword>
<reference evidence="2 3" key="1">
    <citation type="submission" date="2020-07" db="EMBL/GenBank/DDBJ databases">
        <title>Genomic Encyclopedia of Type Strains, Phase IV (KMG-V): Genome sequencing to study the core and pangenomes of soil and plant-associated prokaryotes.</title>
        <authorList>
            <person name="Whitman W."/>
        </authorList>
    </citation>
    <scope>NUCLEOTIDE SEQUENCE [LARGE SCALE GENOMIC DNA]</scope>
    <source>
        <strain evidence="2 3">A4</strain>
    </source>
</reference>
<feature type="transmembrane region" description="Helical" evidence="1">
    <location>
        <begin position="251"/>
        <end position="269"/>
    </location>
</feature>
<dbReference type="RefSeq" id="WP_181488688.1">
    <property type="nucleotide sequence ID" value="NZ_JACDUI010000002.1"/>
</dbReference>
<evidence type="ECO:0000256" key="1">
    <source>
        <dbReference type="SAM" id="Phobius"/>
    </source>
</evidence>
<evidence type="ECO:0000313" key="3">
    <source>
        <dbReference type="Proteomes" id="UP000563838"/>
    </source>
</evidence>
<feature type="transmembrane region" description="Helical" evidence="1">
    <location>
        <begin position="76"/>
        <end position="100"/>
    </location>
</feature>
<feature type="transmembrane region" description="Helical" evidence="1">
    <location>
        <begin position="197"/>
        <end position="230"/>
    </location>
</feature>
<feature type="transmembrane region" description="Helical" evidence="1">
    <location>
        <begin position="159"/>
        <end position="185"/>
    </location>
</feature>
<organism evidence="2 3">
    <name type="scientific">Methanococcus maripaludis</name>
    <name type="common">Methanococcus deltae</name>
    <dbReference type="NCBI Taxonomy" id="39152"/>
    <lineage>
        <taxon>Archaea</taxon>
        <taxon>Methanobacteriati</taxon>
        <taxon>Methanobacteriota</taxon>
        <taxon>Methanomada group</taxon>
        <taxon>Methanococci</taxon>
        <taxon>Methanococcales</taxon>
        <taxon>Methanococcaceae</taxon>
        <taxon>Methanococcus</taxon>
    </lineage>
</organism>
<keyword evidence="1" id="KW-0812">Transmembrane</keyword>
<comment type="caution">
    <text evidence="2">The sequence shown here is derived from an EMBL/GenBank/DDBJ whole genome shotgun (WGS) entry which is preliminary data.</text>
</comment>
<gene>
    <name evidence="2" type="ORF">HNP87_001409</name>
</gene>
<dbReference type="Proteomes" id="UP000563838">
    <property type="component" value="Unassembled WGS sequence"/>
</dbReference>
<proteinExistence type="predicted"/>
<accession>A0A7J9NJM6</accession>
<dbReference type="AlphaFoldDB" id="A0A7J9NJM6"/>
<protein>
    <submittedName>
        <fullName evidence="2">Putative membrane protein</fullName>
    </submittedName>
</protein>
<feature type="transmembrane region" description="Helical" evidence="1">
    <location>
        <begin position="36"/>
        <end position="56"/>
    </location>
</feature>
<sequence length="270" mass="31259">MPELTKDQIELFKNEISKIDSDIRHYKENIEKYIKYNFFTYGALLSIVLVKMDLIFNLAFHNSNVIPFSENGIVGFYSILIAMMIFFAVIVSSFCIWMAISNMIQLNKLLIKQDHLKSNIQEYNLIIDIESDLDSKMDSMGLSGTIFLKIFNRKLHAEVFSLVGTFSVVFSILNTALLLISWLFYNISSLLIPNNQSIIANTMVLCSYSILFFVQIYFLTISVLNLAYFTKWMPDMDHNKKENIKETKKELLMGSIIALLFLVAVYIFMF</sequence>
<keyword evidence="1" id="KW-1133">Transmembrane helix</keyword>